<organism evidence="2 3">
    <name type="scientific">Camellia sinensis var. sinensis</name>
    <name type="common">China tea</name>
    <dbReference type="NCBI Taxonomy" id="542762"/>
    <lineage>
        <taxon>Eukaryota</taxon>
        <taxon>Viridiplantae</taxon>
        <taxon>Streptophyta</taxon>
        <taxon>Embryophyta</taxon>
        <taxon>Tracheophyta</taxon>
        <taxon>Spermatophyta</taxon>
        <taxon>Magnoliopsida</taxon>
        <taxon>eudicotyledons</taxon>
        <taxon>Gunneridae</taxon>
        <taxon>Pentapetalae</taxon>
        <taxon>asterids</taxon>
        <taxon>Ericales</taxon>
        <taxon>Theaceae</taxon>
        <taxon>Camellia</taxon>
    </lineage>
</organism>
<reference evidence="2 3" key="1">
    <citation type="journal article" date="2018" name="Proc. Natl. Acad. Sci. U.S.A.">
        <title>Draft genome sequence of Camellia sinensis var. sinensis provides insights into the evolution of the tea genome and tea quality.</title>
        <authorList>
            <person name="Wei C."/>
            <person name="Yang H."/>
            <person name="Wang S."/>
            <person name="Zhao J."/>
            <person name="Liu C."/>
            <person name="Gao L."/>
            <person name="Xia E."/>
            <person name="Lu Y."/>
            <person name="Tai Y."/>
            <person name="She G."/>
            <person name="Sun J."/>
            <person name="Cao H."/>
            <person name="Tong W."/>
            <person name="Gao Q."/>
            <person name="Li Y."/>
            <person name="Deng W."/>
            <person name="Jiang X."/>
            <person name="Wang W."/>
            <person name="Chen Q."/>
            <person name="Zhang S."/>
            <person name="Li H."/>
            <person name="Wu J."/>
            <person name="Wang P."/>
            <person name="Li P."/>
            <person name="Shi C."/>
            <person name="Zheng F."/>
            <person name="Jian J."/>
            <person name="Huang B."/>
            <person name="Shan D."/>
            <person name="Shi M."/>
            <person name="Fang C."/>
            <person name="Yue Y."/>
            <person name="Li F."/>
            <person name="Li D."/>
            <person name="Wei S."/>
            <person name="Han B."/>
            <person name="Jiang C."/>
            <person name="Yin Y."/>
            <person name="Xia T."/>
            <person name="Zhang Z."/>
            <person name="Bennetzen J.L."/>
            <person name="Zhao S."/>
            <person name="Wan X."/>
        </authorList>
    </citation>
    <scope>NUCLEOTIDE SEQUENCE [LARGE SCALE GENOMIC DNA]</scope>
    <source>
        <strain evidence="3">cv. Shuchazao</strain>
        <tissue evidence="2">Leaf</tissue>
    </source>
</reference>
<protein>
    <recommendedName>
        <fullName evidence="4">Methyltransferase</fullName>
    </recommendedName>
</protein>
<evidence type="ECO:0000256" key="1">
    <source>
        <dbReference type="SAM" id="MobiDB-lite"/>
    </source>
</evidence>
<dbReference type="Proteomes" id="UP000306102">
    <property type="component" value="Unassembled WGS sequence"/>
</dbReference>
<dbReference type="PANTHER" id="PTHR44067">
    <property type="entry name" value="S-ADENOSYL-L-METHIONINE-DEPENDENT METHYLTRANSFERASE SUPERFAMILY PROTEIN-RELATED"/>
    <property type="match status" value="1"/>
</dbReference>
<accession>A0A4S4D255</accession>
<proteinExistence type="predicted"/>
<sequence length="305" mass="34589">MIWSLEFALQLQEIAEMNINGEDGFMSPSDPLLQARKTTTDDDNDMLFSGSQSNGTGTSTAESGARSGNSFGSHQTVVFSEIMNPNGQSSSHHRYIDRQASRDYQVCTAMLLIAGNETSNVEEDLSEPEEHEVEEGSVPGKAFNSAELHSYISPKPNRINGKKTFLGLEAINPSIGLGCVGMASNTDRFMTYKMIGTWLRSLRGFYKCYDCFDLSRRGWEVPNNESLLAEFTIDEFVLFDWDRVLQPKGILWVDRFFCKKEDMNLYLNEFTRLGYQKLQWRVVPKTDKDGDEMFFSAVLEKPTRH</sequence>
<evidence type="ECO:0000313" key="2">
    <source>
        <dbReference type="EMBL" id="THF96340.1"/>
    </source>
</evidence>
<feature type="compositionally biased region" description="Low complexity" evidence="1">
    <location>
        <begin position="49"/>
        <end position="60"/>
    </location>
</feature>
<feature type="region of interest" description="Disordered" evidence="1">
    <location>
        <begin position="22"/>
        <end position="71"/>
    </location>
</feature>
<dbReference type="EMBL" id="SDRB02012955">
    <property type="protein sequence ID" value="THF96340.1"/>
    <property type="molecule type" value="Genomic_DNA"/>
</dbReference>
<name>A0A4S4D255_CAMSN</name>
<evidence type="ECO:0008006" key="4">
    <source>
        <dbReference type="Google" id="ProtNLM"/>
    </source>
</evidence>
<gene>
    <name evidence="2" type="ORF">TEA_015373</name>
</gene>
<dbReference type="PANTHER" id="PTHR44067:SF12">
    <property type="entry name" value="METHYLTRANSFERASE TYPE 11 DOMAIN-CONTAINING PROTEIN"/>
    <property type="match status" value="1"/>
</dbReference>
<evidence type="ECO:0000313" key="3">
    <source>
        <dbReference type="Proteomes" id="UP000306102"/>
    </source>
</evidence>
<dbReference type="InterPro" id="IPR053223">
    <property type="entry name" value="Prob_Methyltransferase"/>
</dbReference>
<comment type="caution">
    <text evidence="2">The sequence shown here is derived from an EMBL/GenBank/DDBJ whole genome shotgun (WGS) entry which is preliminary data.</text>
</comment>
<dbReference type="AlphaFoldDB" id="A0A4S4D255"/>
<keyword evidence="3" id="KW-1185">Reference proteome</keyword>